<keyword evidence="2" id="KW-1185">Reference proteome</keyword>
<gene>
    <name evidence="1" type="ORF">KK083_04270</name>
</gene>
<dbReference type="Proteomes" id="UP001319200">
    <property type="component" value="Unassembled WGS sequence"/>
</dbReference>
<dbReference type="EMBL" id="JAHESF010000003">
    <property type="protein sequence ID" value="MBT1696079.1"/>
    <property type="molecule type" value="Genomic_DNA"/>
</dbReference>
<reference evidence="1 2" key="1">
    <citation type="submission" date="2021-05" db="EMBL/GenBank/DDBJ databases">
        <title>A Polyphasic approach of four new species of the genus Ohtaekwangia: Ohtaekwangia histidinii sp. nov., Ohtaekwangia cretensis sp. nov., Ohtaekwangia indiensis sp. nov., Ohtaekwangia reichenbachii sp. nov. from diverse environment.</title>
        <authorList>
            <person name="Octaviana S."/>
        </authorList>
    </citation>
    <scope>NUCLEOTIDE SEQUENCE [LARGE SCALE GENOMIC DNA]</scope>
    <source>
        <strain evidence="1 2">PWU4</strain>
    </source>
</reference>
<organism evidence="1 2">
    <name type="scientific">Chryseosolibacter histidini</name>
    <dbReference type="NCBI Taxonomy" id="2782349"/>
    <lineage>
        <taxon>Bacteria</taxon>
        <taxon>Pseudomonadati</taxon>
        <taxon>Bacteroidota</taxon>
        <taxon>Cytophagia</taxon>
        <taxon>Cytophagales</taxon>
        <taxon>Chryseotaleaceae</taxon>
        <taxon>Chryseosolibacter</taxon>
    </lineage>
</organism>
<dbReference type="AlphaFoldDB" id="A0AAP2DI93"/>
<sequence>MEQYFLFQYPVRAMSNQHRLVIFCAGTQLYIKQLKKQLREFFSKNLPPNEIYIIGGDYLKDELTAEFISKRSEIFDVIRSFETTGKQTKILCFSSEGNMLDLKNNLIDSTERDTIFKQGIVEIFNTRGGLINSPSDSYHYIFPSGKHSSKFIRAGNVLVDGSEIFFIATTLLRYFKDNYTQIYCDTSSINSLAFALIELLKRFKRINHSPSILSFGSYDKFEKFDFSDSRNALILISASTSGNILRRLMEYHPNLLLDNILILFYLSDDREFISRVICDLTLSPSNPDGISLKDIYPNELDCDLCKDGSYKVKISGDVFLLEKPQIIKILIGVRDAPVKLSAFMQEFHSRANKSAIRCFFGEEPSRIFEHFIDTSIIEKLIDEEGFETDGLFSNYRQKYARILHQNIPSQMSYIIHLPDRASKLIAERIKSLHQKNSNNIPTLIASTDLLKDDYPIKNDAVGALIIACSCLVSGSNLLYVNKFLRRHEKLTKTFLIGFARPASSSKLDFVIKNISQGDMGVTQIKFVEKIFCSDYSENTNDSAEISWLKEMEMLKVLKGIIDENQEFQGCLTYVNERLRLLQSATDLNTRGLVNDVFLKNPITNQRMEIAKNFAFFNFDGYHGKASQADIYFTISCILNNLRSSDDKERRIIQEEYKRVLLDPDNFTRFDDGVIQASFLRTSKPEEINYQLDVQSSDRMKNIIFKMIEGHKDIYTSEALIEFLFAIGTKKLKLFIDHITEIVQKVNREVKNDTLLLYNYYIEKQILKIKQKEKSLSSSSL</sequence>
<evidence type="ECO:0000313" key="1">
    <source>
        <dbReference type="EMBL" id="MBT1696079.1"/>
    </source>
</evidence>
<name>A0AAP2DI93_9BACT</name>
<accession>A0AAP2DI93</accession>
<protein>
    <submittedName>
        <fullName evidence="1">Uncharacterized protein</fullName>
    </submittedName>
</protein>
<dbReference type="RefSeq" id="WP_254161038.1">
    <property type="nucleotide sequence ID" value="NZ_JAHESF010000003.1"/>
</dbReference>
<comment type="caution">
    <text evidence="1">The sequence shown here is derived from an EMBL/GenBank/DDBJ whole genome shotgun (WGS) entry which is preliminary data.</text>
</comment>
<evidence type="ECO:0000313" key="2">
    <source>
        <dbReference type="Proteomes" id="UP001319200"/>
    </source>
</evidence>
<proteinExistence type="predicted"/>